<protein>
    <recommendedName>
        <fullName evidence="7">Dynamin N-terminal domain-containing protein</fullName>
    </recommendedName>
</protein>
<evidence type="ECO:0000256" key="3">
    <source>
        <dbReference type="ARBA" id="ARBA00022801"/>
    </source>
</evidence>
<reference evidence="8 9" key="1">
    <citation type="submission" date="2018-03" db="EMBL/GenBank/DDBJ databases">
        <title>The ancient ancestry and fast evolution of plastids.</title>
        <authorList>
            <person name="Moore K.R."/>
            <person name="Magnabosco C."/>
            <person name="Momper L."/>
            <person name="Gold D.A."/>
            <person name="Bosak T."/>
            <person name="Fournier G.P."/>
        </authorList>
    </citation>
    <scope>NUCLEOTIDE SEQUENCE [LARGE SCALE GENOMIC DNA]</scope>
    <source>
        <strain evidence="8 9">CCALA 016</strain>
    </source>
</reference>
<dbReference type="GO" id="GO:0008053">
    <property type="term" value="P:mitochondrial fusion"/>
    <property type="evidence" value="ECO:0007669"/>
    <property type="project" value="TreeGrafter"/>
</dbReference>
<keyword evidence="5" id="KW-0472">Membrane</keyword>
<dbReference type="GO" id="GO:0003924">
    <property type="term" value="F:GTPase activity"/>
    <property type="evidence" value="ECO:0007669"/>
    <property type="project" value="InterPro"/>
</dbReference>
<keyword evidence="4" id="KW-0342">GTP-binding</keyword>
<dbReference type="RefSeq" id="WP_106459529.1">
    <property type="nucleotide sequence ID" value="NZ_PXOH01000069.1"/>
</dbReference>
<dbReference type="InterPro" id="IPR027417">
    <property type="entry name" value="P-loop_NTPase"/>
</dbReference>
<gene>
    <name evidence="8" type="ORF">C7H19_24525</name>
</gene>
<evidence type="ECO:0000256" key="1">
    <source>
        <dbReference type="ARBA" id="ARBA00004370"/>
    </source>
</evidence>
<dbReference type="Gene3D" id="3.40.50.300">
    <property type="entry name" value="P-loop containing nucleotide triphosphate hydrolases"/>
    <property type="match status" value="1"/>
</dbReference>
<sequence>MDVQSKLELTRTFLKDLGISLSNLVNAFPEVFIHDEIKTRLKDFQQVYQEAVQRLEHPSLCIATLGTTSSGKSTIVNALMGRRIAPIEAGEMSGGVLKLRHSQERKLIIESTPDAVWQTGEWTGLSDEELYRRTQEVMHTYHEARKKKDYIAPQITVDIPLLPACDLNLSCLPKGIGIEFLDLPGLKSVQDRTNLAIIQPQVGKAFSLVALDYMQVDEEHRQRLLSELKRVVEYLQGRTDSMIFILNRVDNRGSDDLPLEVRLAKLKEEIKQVLDLSKLPDVIPFNARLLYYAQCAWGTTPLNTSSTVTQEERAHLLKAFFRDCANTIEEKTEKDFELNDWFSNVKRTVKRDQPINDEIVREILRYAFKWSGGEALWHCIQVRVQESFSELVILPALLDVFTYFDVLSDVLNILIDSRQIYNQEQVEAERDKITKIRQELQKNIKKVDSNFQEEIKQLIEGLKNKDPKIRIKIKEDAEKKGRKGFSLIFQAINQVQADLTASLIHPVSNAFGSDEEEEVSCYDLENQLREVITPPLAKDIAKAYDHVSRRMKKFTSQSDSLYRQVRADDEKAVKELEHDERYVRLLYYTMRQAITARAEFALQTQEKMFTEALQSLVNDQIKRLKVCLYSQELSSINLEQAVISDVRQRLTQNLLFLPDNLFKITDTIEQRRQEKSEVVGTEIYYENVKKTKSENYTESYEEGSCFKTTKTRTRTRPVEYIDQEKRTRNKYENIEYTELLLPSPKLMSQQWSEGIEKEKDKLWNILCDLIIKRLDAVSEEFQESVINLTDLTESALNEQLKIIQFNFEEEKQFWINLQSYKNQVSQIRQKVEQEIK</sequence>
<dbReference type="GO" id="GO:0016020">
    <property type="term" value="C:membrane"/>
    <property type="evidence" value="ECO:0007669"/>
    <property type="project" value="UniProtKB-SubCell"/>
</dbReference>
<dbReference type="OrthoDB" id="444532at2"/>
<organism evidence="8 9">
    <name type="scientific">Aphanothece hegewaldii CCALA 016</name>
    <dbReference type="NCBI Taxonomy" id="2107694"/>
    <lineage>
        <taxon>Bacteria</taxon>
        <taxon>Bacillati</taxon>
        <taxon>Cyanobacteriota</taxon>
        <taxon>Cyanophyceae</taxon>
        <taxon>Oscillatoriophycideae</taxon>
        <taxon>Chroococcales</taxon>
        <taxon>Aphanothecaceae</taxon>
        <taxon>Aphanothece</taxon>
    </lineage>
</organism>
<evidence type="ECO:0000256" key="2">
    <source>
        <dbReference type="ARBA" id="ARBA00022741"/>
    </source>
</evidence>
<evidence type="ECO:0000313" key="9">
    <source>
        <dbReference type="Proteomes" id="UP000239001"/>
    </source>
</evidence>
<keyword evidence="9" id="KW-1185">Reference proteome</keyword>
<keyword evidence="2" id="KW-0547">Nucleotide-binding</keyword>
<evidence type="ECO:0000256" key="5">
    <source>
        <dbReference type="ARBA" id="ARBA00023136"/>
    </source>
</evidence>
<evidence type="ECO:0000256" key="4">
    <source>
        <dbReference type="ARBA" id="ARBA00023134"/>
    </source>
</evidence>
<dbReference type="PANTHER" id="PTHR10465">
    <property type="entry name" value="TRANSMEMBRANE GTPASE FZO1"/>
    <property type="match status" value="1"/>
</dbReference>
<dbReference type="Pfam" id="PF00350">
    <property type="entry name" value="Dynamin_N"/>
    <property type="match status" value="1"/>
</dbReference>
<reference evidence="8 9" key="2">
    <citation type="submission" date="2018-03" db="EMBL/GenBank/DDBJ databases">
        <authorList>
            <person name="Keele B.F."/>
        </authorList>
    </citation>
    <scope>NUCLEOTIDE SEQUENCE [LARGE SCALE GENOMIC DNA]</scope>
    <source>
        <strain evidence="8 9">CCALA 016</strain>
    </source>
</reference>
<dbReference type="PANTHER" id="PTHR10465:SF0">
    <property type="entry name" value="SARCALUMENIN"/>
    <property type="match status" value="1"/>
</dbReference>
<comment type="subcellular location">
    <subcellularLocation>
        <location evidence="1">Membrane</location>
    </subcellularLocation>
</comment>
<proteinExistence type="predicted"/>
<dbReference type="Proteomes" id="UP000239001">
    <property type="component" value="Unassembled WGS sequence"/>
</dbReference>
<dbReference type="AlphaFoldDB" id="A0A2T1LQW3"/>
<name>A0A2T1LQW3_9CHRO</name>
<dbReference type="GO" id="GO:0005525">
    <property type="term" value="F:GTP binding"/>
    <property type="evidence" value="ECO:0007669"/>
    <property type="project" value="UniProtKB-KW"/>
</dbReference>
<keyword evidence="6" id="KW-0175">Coiled coil</keyword>
<evidence type="ECO:0000259" key="7">
    <source>
        <dbReference type="Pfam" id="PF00350"/>
    </source>
</evidence>
<dbReference type="InterPro" id="IPR027094">
    <property type="entry name" value="Mitofusin_fam"/>
</dbReference>
<keyword evidence="3" id="KW-0378">Hydrolase</keyword>
<dbReference type="EMBL" id="PXOH01000069">
    <property type="protein sequence ID" value="PSF28943.1"/>
    <property type="molecule type" value="Genomic_DNA"/>
</dbReference>
<evidence type="ECO:0000256" key="6">
    <source>
        <dbReference type="SAM" id="Coils"/>
    </source>
</evidence>
<evidence type="ECO:0000313" key="8">
    <source>
        <dbReference type="EMBL" id="PSF28943.1"/>
    </source>
</evidence>
<accession>A0A2T1LQW3</accession>
<comment type="caution">
    <text evidence="8">The sequence shown here is derived from an EMBL/GenBank/DDBJ whole genome shotgun (WGS) entry which is preliminary data.</text>
</comment>
<dbReference type="InterPro" id="IPR045063">
    <property type="entry name" value="Dynamin_N"/>
</dbReference>
<feature type="coiled-coil region" evidence="6">
    <location>
        <begin position="423"/>
        <end position="457"/>
    </location>
</feature>
<dbReference type="SUPFAM" id="SSF52540">
    <property type="entry name" value="P-loop containing nucleoside triphosphate hydrolases"/>
    <property type="match status" value="1"/>
</dbReference>
<feature type="domain" description="Dynamin N-terminal" evidence="7">
    <location>
        <begin position="62"/>
        <end position="248"/>
    </location>
</feature>